<keyword evidence="2" id="KW-0342">GTP-binding</keyword>
<dbReference type="PROSITE" id="PS51718">
    <property type="entry name" value="G_DYNAMIN_2"/>
    <property type="match status" value="1"/>
</dbReference>
<dbReference type="PROSITE" id="PS51388">
    <property type="entry name" value="GED"/>
    <property type="match status" value="1"/>
</dbReference>
<dbReference type="AlphaFoldDB" id="A0AAD4MM79"/>
<dbReference type="PANTHER" id="PTHR11566">
    <property type="entry name" value="DYNAMIN"/>
    <property type="match status" value="1"/>
</dbReference>
<dbReference type="GO" id="GO:0003924">
    <property type="term" value="F:GTPase activity"/>
    <property type="evidence" value="ECO:0007669"/>
    <property type="project" value="InterPro"/>
</dbReference>
<dbReference type="InterPro" id="IPR003130">
    <property type="entry name" value="GED"/>
</dbReference>
<gene>
    <name evidence="5" type="ORF">DdX_19993</name>
</gene>
<feature type="domain" description="Dynamin-type G" evidence="4">
    <location>
        <begin position="1"/>
        <end position="289"/>
    </location>
</feature>
<protein>
    <submittedName>
        <fullName evidence="5">Dynamin central region domain-containing protein</fullName>
    </submittedName>
</protein>
<dbReference type="Gene3D" id="1.20.120.1240">
    <property type="entry name" value="Dynamin, middle domain"/>
    <property type="match status" value="1"/>
</dbReference>
<dbReference type="CDD" id="cd08771">
    <property type="entry name" value="DLP_1"/>
    <property type="match status" value="1"/>
</dbReference>
<dbReference type="PRINTS" id="PR00195">
    <property type="entry name" value="DYNAMIN"/>
</dbReference>
<dbReference type="InterPro" id="IPR000375">
    <property type="entry name" value="Dynamin_stalk"/>
</dbReference>
<dbReference type="Pfam" id="PF00350">
    <property type="entry name" value="Dynamin_N"/>
    <property type="match status" value="1"/>
</dbReference>
<evidence type="ECO:0000259" key="3">
    <source>
        <dbReference type="PROSITE" id="PS51388"/>
    </source>
</evidence>
<dbReference type="SMART" id="SM00053">
    <property type="entry name" value="DYNc"/>
    <property type="match status" value="1"/>
</dbReference>
<organism evidence="5 6">
    <name type="scientific">Ditylenchus destructor</name>
    <dbReference type="NCBI Taxonomy" id="166010"/>
    <lineage>
        <taxon>Eukaryota</taxon>
        <taxon>Metazoa</taxon>
        <taxon>Ecdysozoa</taxon>
        <taxon>Nematoda</taxon>
        <taxon>Chromadorea</taxon>
        <taxon>Rhabditida</taxon>
        <taxon>Tylenchina</taxon>
        <taxon>Tylenchomorpha</taxon>
        <taxon>Sphaerularioidea</taxon>
        <taxon>Anguinidae</taxon>
        <taxon>Anguininae</taxon>
        <taxon>Ditylenchus</taxon>
    </lineage>
</organism>
<dbReference type="EMBL" id="JAKKPZ010000483">
    <property type="protein sequence ID" value="KAI1694663.1"/>
    <property type="molecule type" value="Genomic_DNA"/>
</dbReference>
<dbReference type="Pfam" id="PF01031">
    <property type="entry name" value="Dynamin_M"/>
    <property type="match status" value="1"/>
</dbReference>
<accession>A0AAD4MM79</accession>
<evidence type="ECO:0000313" key="5">
    <source>
        <dbReference type="EMBL" id="KAI1694663.1"/>
    </source>
</evidence>
<sequence length="823" mass="93525">MNNNWARGVIAMVDELRDAYTAAGLDVEHKINFPQIVVVGNQVLFVHVKPIELRLHYVTSATNRPIGVKADQDWVVFEHKPHEPFTDFAKVRDEIQAQFEEVQNDKSIKTISSVPIILNIYSRNAVDITLVDLPGLIAIASDNHSKTLKKEIEDLVDKNIKPDNTLILAVCPANQDLNTVMALSRVKDVDPDHKRTLMVLTMIDIMNDGTDAVAVLNGDKMRFSLGIVGVINRSQLENDKNLTSKECLEKEQSFFSKDPYAKFKDQSGIEYLCHIVNKILVDKIKETLPREEAAITKMIHDKEKELEKLAKPIAAKDRKKVLTRVTNRFEKLFRADIKGDEKLSGTKELNTGAQITLLYRELTTKLNSIDPTDDLTDDEIKKAWLNASGSEPIISTIDKTLVMLVRTRIKRFKGPCSTTVYDVYQILKRFLDSCEYLKEKKDQFPNMVHEIEKIFNQVLDSRLNPTEHFIYSMIDGELDNINRANVDFVGDSAAANKQMETVLEIEKIFINKTQKENSQCYAKSDAKVPAANLATGDASAVPQFGILIKSYFNIVLKKIQDSMQKYINLFLIDAILDGDDGLLNELNEQLNCESRLDELFRESEWTAKFRSETTNAIETLKKARETIEEGNTQKTITWTNNHVRCNQFHIYGEDDSNQDEALLNFFVTGAQCTSSINIGCCDPKAVVDFVKKFMDLEISDEVVSIWSNSNINEPAGKEILDVAVGKQNIEFLVGMMKSVYLSPKENYKFVDALFCTWKYRDLAKSHQPTEKCDTIQDLTQEIEVHNTGLVEQSLAIFMKKMEKVEKKKAMKHSRISHNKQVGE</sequence>
<evidence type="ECO:0000259" key="4">
    <source>
        <dbReference type="PROSITE" id="PS51718"/>
    </source>
</evidence>
<evidence type="ECO:0000313" key="6">
    <source>
        <dbReference type="Proteomes" id="UP001201812"/>
    </source>
</evidence>
<dbReference type="SUPFAM" id="SSF52540">
    <property type="entry name" value="P-loop containing nucleoside triphosphate hydrolases"/>
    <property type="match status" value="1"/>
</dbReference>
<keyword evidence="6" id="KW-1185">Reference proteome</keyword>
<dbReference type="InterPro" id="IPR022812">
    <property type="entry name" value="Dynamin"/>
</dbReference>
<dbReference type="Pfam" id="PF02212">
    <property type="entry name" value="GED"/>
    <property type="match status" value="1"/>
</dbReference>
<evidence type="ECO:0000256" key="2">
    <source>
        <dbReference type="ARBA" id="ARBA00023134"/>
    </source>
</evidence>
<evidence type="ECO:0000256" key="1">
    <source>
        <dbReference type="ARBA" id="ARBA00022741"/>
    </source>
</evidence>
<feature type="domain" description="GED" evidence="3">
    <location>
        <begin position="541"/>
        <end position="635"/>
    </location>
</feature>
<dbReference type="InterPro" id="IPR027417">
    <property type="entry name" value="P-loop_NTPase"/>
</dbReference>
<dbReference type="Proteomes" id="UP001201812">
    <property type="component" value="Unassembled WGS sequence"/>
</dbReference>
<dbReference type="GO" id="GO:0005525">
    <property type="term" value="F:GTP binding"/>
    <property type="evidence" value="ECO:0007669"/>
    <property type="project" value="InterPro"/>
</dbReference>
<dbReference type="InterPro" id="IPR001401">
    <property type="entry name" value="Dynamin_GTPase"/>
</dbReference>
<reference evidence="5" key="1">
    <citation type="submission" date="2022-01" db="EMBL/GenBank/DDBJ databases">
        <title>Genome Sequence Resource for Two Populations of Ditylenchus destructor, the Migratory Endoparasitic Phytonematode.</title>
        <authorList>
            <person name="Zhang H."/>
            <person name="Lin R."/>
            <person name="Xie B."/>
        </authorList>
    </citation>
    <scope>NUCLEOTIDE SEQUENCE</scope>
    <source>
        <strain evidence="5">BazhouSP</strain>
    </source>
</reference>
<dbReference type="GO" id="GO:0005737">
    <property type="term" value="C:cytoplasm"/>
    <property type="evidence" value="ECO:0007669"/>
    <property type="project" value="TreeGrafter"/>
</dbReference>
<dbReference type="InterPro" id="IPR020850">
    <property type="entry name" value="GED_dom"/>
</dbReference>
<dbReference type="Gene3D" id="3.40.50.300">
    <property type="entry name" value="P-loop containing nucleotide triphosphate hydrolases"/>
    <property type="match status" value="1"/>
</dbReference>
<dbReference type="GO" id="GO:0005874">
    <property type="term" value="C:microtubule"/>
    <property type="evidence" value="ECO:0007669"/>
    <property type="project" value="TreeGrafter"/>
</dbReference>
<dbReference type="GO" id="GO:0008017">
    <property type="term" value="F:microtubule binding"/>
    <property type="evidence" value="ECO:0007669"/>
    <property type="project" value="TreeGrafter"/>
</dbReference>
<proteinExistence type="predicted"/>
<dbReference type="GO" id="GO:0016020">
    <property type="term" value="C:membrane"/>
    <property type="evidence" value="ECO:0007669"/>
    <property type="project" value="TreeGrafter"/>
</dbReference>
<keyword evidence="1" id="KW-0547">Nucleotide-binding</keyword>
<comment type="caution">
    <text evidence="5">The sequence shown here is derived from an EMBL/GenBank/DDBJ whole genome shotgun (WGS) entry which is preliminary data.</text>
</comment>
<name>A0AAD4MM79_9BILA</name>
<dbReference type="InterPro" id="IPR045063">
    <property type="entry name" value="Dynamin_N"/>
</dbReference>
<dbReference type="InterPro" id="IPR030381">
    <property type="entry name" value="G_DYNAMIN_dom"/>
</dbReference>
<dbReference type="SMART" id="SM00302">
    <property type="entry name" value="GED"/>
    <property type="match status" value="1"/>
</dbReference>